<accession>A0A843X177</accession>
<feature type="region of interest" description="Disordered" evidence="1">
    <location>
        <begin position="20"/>
        <end position="63"/>
    </location>
</feature>
<comment type="caution">
    <text evidence="2">The sequence shown here is derived from an EMBL/GenBank/DDBJ whole genome shotgun (WGS) entry which is preliminary data.</text>
</comment>
<feature type="compositionally biased region" description="Polar residues" evidence="1">
    <location>
        <begin position="49"/>
        <end position="63"/>
    </location>
</feature>
<reference evidence="2" key="1">
    <citation type="submission" date="2017-07" db="EMBL/GenBank/DDBJ databases">
        <title>Taro Niue Genome Assembly and Annotation.</title>
        <authorList>
            <person name="Atibalentja N."/>
            <person name="Keating K."/>
            <person name="Fields C.J."/>
        </authorList>
    </citation>
    <scope>NUCLEOTIDE SEQUENCE</scope>
    <source>
        <strain evidence="2">Niue_2</strain>
        <tissue evidence="2">Leaf</tissue>
    </source>
</reference>
<dbReference type="EMBL" id="NMUH01006158">
    <property type="protein sequence ID" value="MQM14606.1"/>
    <property type="molecule type" value="Genomic_DNA"/>
</dbReference>
<dbReference type="Proteomes" id="UP000652761">
    <property type="component" value="Unassembled WGS sequence"/>
</dbReference>
<evidence type="ECO:0000313" key="3">
    <source>
        <dbReference type="Proteomes" id="UP000652761"/>
    </source>
</evidence>
<dbReference type="AlphaFoldDB" id="A0A843X177"/>
<protein>
    <submittedName>
        <fullName evidence="2">Uncharacterized protein</fullName>
    </submittedName>
</protein>
<sequence length="63" mass="6488">MNNRTIFSLALLSELKQRLAKANQAQTAQNPGKGSSSGTSAAGIPDLNASPSRYANDAGNSKP</sequence>
<organism evidence="2 3">
    <name type="scientific">Colocasia esculenta</name>
    <name type="common">Wild taro</name>
    <name type="synonym">Arum esculentum</name>
    <dbReference type="NCBI Taxonomy" id="4460"/>
    <lineage>
        <taxon>Eukaryota</taxon>
        <taxon>Viridiplantae</taxon>
        <taxon>Streptophyta</taxon>
        <taxon>Embryophyta</taxon>
        <taxon>Tracheophyta</taxon>
        <taxon>Spermatophyta</taxon>
        <taxon>Magnoliopsida</taxon>
        <taxon>Liliopsida</taxon>
        <taxon>Araceae</taxon>
        <taxon>Aroideae</taxon>
        <taxon>Colocasieae</taxon>
        <taxon>Colocasia</taxon>
    </lineage>
</organism>
<feature type="compositionally biased region" description="Low complexity" evidence="1">
    <location>
        <begin position="32"/>
        <end position="43"/>
    </location>
</feature>
<evidence type="ECO:0000313" key="2">
    <source>
        <dbReference type="EMBL" id="MQM14606.1"/>
    </source>
</evidence>
<evidence type="ECO:0000256" key="1">
    <source>
        <dbReference type="SAM" id="MobiDB-lite"/>
    </source>
</evidence>
<gene>
    <name evidence="2" type="ORF">Taro_047540</name>
</gene>
<keyword evidence="3" id="KW-1185">Reference proteome</keyword>
<proteinExistence type="predicted"/>
<name>A0A843X177_COLES</name>